<reference evidence="11" key="2">
    <citation type="submission" date="2015-06" db="UniProtKB">
        <authorList>
            <consortium name="EnsemblPlants"/>
        </authorList>
    </citation>
    <scope>IDENTIFICATION</scope>
    <source>
        <strain evidence="11">DM1-3 516 R44</strain>
    </source>
</reference>
<dbReference type="EnsemblPlants" id="PGSC0003DMT400017486">
    <property type="protein sequence ID" value="PGSC0003DMT400017486"/>
    <property type="gene ID" value="PGSC0003DMG400006792"/>
</dbReference>
<keyword evidence="3" id="KW-0433">Leucine-rich repeat</keyword>
<comment type="subcellular location">
    <subcellularLocation>
        <location evidence="1">Membrane</location>
        <topology evidence="1">Single-pass type I membrane protein</topology>
    </subcellularLocation>
</comment>
<keyword evidence="5" id="KW-0732">Signal</keyword>
<dbReference type="HOGENOM" id="CLU_000288_18_11_1"/>
<dbReference type="AlphaFoldDB" id="M1A901"/>
<evidence type="ECO:0000256" key="6">
    <source>
        <dbReference type="ARBA" id="ARBA00022737"/>
    </source>
</evidence>
<dbReference type="Gene3D" id="3.80.10.10">
    <property type="entry name" value="Ribonuclease Inhibitor"/>
    <property type="match status" value="1"/>
</dbReference>
<dbReference type="SUPFAM" id="SSF52058">
    <property type="entry name" value="L domain-like"/>
    <property type="match status" value="1"/>
</dbReference>
<evidence type="ECO:0000313" key="12">
    <source>
        <dbReference type="Proteomes" id="UP000011115"/>
    </source>
</evidence>
<evidence type="ECO:0000313" key="11">
    <source>
        <dbReference type="EnsemblPlants" id="PGSC0003DMT400017486"/>
    </source>
</evidence>
<keyword evidence="12" id="KW-1185">Reference proteome</keyword>
<dbReference type="GO" id="GO:0016020">
    <property type="term" value="C:membrane"/>
    <property type="evidence" value="ECO:0007669"/>
    <property type="project" value="UniProtKB-SubCell"/>
</dbReference>
<dbReference type="PANTHER" id="PTHR48063">
    <property type="entry name" value="LRR RECEPTOR-LIKE KINASE"/>
    <property type="match status" value="1"/>
</dbReference>
<feature type="transmembrane region" description="Helical" evidence="10">
    <location>
        <begin position="211"/>
        <end position="231"/>
    </location>
</feature>
<keyword evidence="8 10" id="KW-0472">Membrane</keyword>
<keyword evidence="4 10" id="KW-0812">Transmembrane</keyword>
<organism evidence="11 12">
    <name type="scientific">Solanum tuberosum</name>
    <name type="common">Potato</name>
    <dbReference type="NCBI Taxonomy" id="4113"/>
    <lineage>
        <taxon>Eukaryota</taxon>
        <taxon>Viridiplantae</taxon>
        <taxon>Streptophyta</taxon>
        <taxon>Embryophyta</taxon>
        <taxon>Tracheophyta</taxon>
        <taxon>Spermatophyta</taxon>
        <taxon>Magnoliopsida</taxon>
        <taxon>eudicotyledons</taxon>
        <taxon>Gunneridae</taxon>
        <taxon>Pentapetalae</taxon>
        <taxon>asterids</taxon>
        <taxon>lamiids</taxon>
        <taxon>Solanales</taxon>
        <taxon>Solanaceae</taxon>
        <taxon>Solanoideae</taxon>
        <taxon>Solaneae</taxon>
        <taxon>Solanum</taxon>
    </lineage>
</organism>
<keyword evidence="6" id="KW-0677">Repeat</keyword>
<dbReference type="Pfam" id="PF13855">
    <property type="entry name" value="LRR_8"/>
    <property type="match status" value="1"/>
</dbReference>
<evidence type="ECO:0000256" key="10">
    <source>
        <dbReference type="SAM" id="Phobius"/>
    </source>
</evidence>
<comment type="similarity">
    <text evidence="2">Belongs to the RLP family.</text>
</comment>
<dbReference type="InterPro" id="IPR001611">
    <property type="entry name" value="Leu-rich_rpt"/>
</dbReference>
<dbReference type="Proteomes" id="UP000011115">
    <property type="component" value="Unassembled WGS sequence"/>
</dbReference>
<name>M1A901_SOLTU</name>
<dbReference type="Gramene" id="PGSC0003DMT400017486">
    <property type="protein sequence ID" value="PGSC0003DMT400017486"/>
    <property type="gene ID" value="PGSC0003DMG400006792"/>
</dbReference>
<dbReference type="InterPro" id="IPR046956">
    <property type="entry name" value="RLP23-like"/>
</dbReference>
<evidence type="ECO:0000256" key="1">
    <source>
        <dbReference type="ARBA" id="ARBA00004479"/>
    </source>
</evidence>
<dbReference type="Pfam" id="PF00560">
    <property type="entry name" value="LRR_1"/>
    <property type="match status" value="1"/>
</dbReference>
<dbReference type="InParanoid" id="M1A901"/>
<evidence type="ECO:0000256" key="8">
    <source>
        <dbReference type="ARBA" id="ARBA00023136"/>
    </source>
</evidence>
<reference evidence="12" key="1">
    <citation type="journal article" date="2011" name="Nature">
        <title>Genome sequence and analysis of the tuber crop potato.</title>
        <authorList>
            <consortium name="The Potato Genome Sequencing Consortium"/>
        </authorList>
    </citation>
    <scope>NUCLEOTIDE SEQUENCE [LARGE SCALE GENOMIC DNA]</scope>
    <source>
        <strain evidence="12">cv. DM1-3 516 R44</strain>
    </source>
</reference>
<evidence type="ECO:0000256" key="9">
    <source>
        <dbReference type="ARBA" id="ARBA00023180"/>
    </source>
</evidence>
<dbReference type="InterPro" id="IPR032675">
    <property type="entry name" value="LRR_dom_sf"/>
</dbReference>
<dbReference type="PRINTS" id="PR00019">
    <property type="entry name" value="LEURICHRPT"/>
</dbReference>
<evidence type="ECO:0000256" key="2">
    <source>
        <dbReference type="ARBA" id="ARBA00009592"/>
    </source>
</evidence>
<dbReference type="OMA" id="KCDSHEL"/>
<keyword evidence="7 10" id="KW-1133">Transmembrane helix</keyword>
<dbReference type="FunFam" id="3.80.10.10:FF:000111">
    <property type="entry name" value="LRR receptor-like serine/threonine-protein kinase ERECTA"/>
    <property type="match status" value="1"/>
</dbReference>
<dbReference type="eggNOG" id="KOG0619">
    <property type="taxonomic scope" value="Eukaryota"/>
</dbReference>
<dbReference type="STRING" id="4113.M1A901"/>
<accession>M1A901</accession>
<evidence type="ECO:0000256" key="4">
    <source>
        <dbReference type="ARBA" id="ARBA00022692"/>
    </source>
</evidence>
<dbReference type="PANTHER" id="PTHR48063:SF16">
    <property type="entry name" value="LRR RECEPTOR-LIKE SERINE_THREONINE-PROTEIN KINASE GSO1"/>
    <property type="match status" value="1"/>
</dbReference>
<sequence length="271" mass="30090">MSKLSSLQVLDLAENNITGAIPTSIGDLNAMVHEKKVNEYLLYGKYRGIYYEESLVVNLKNQFQKYTKTLSLLTSIDLSRNNLNGAFPVELTNLHGLIVLNLSGNQISGKIPENISSLHQLASLDLSSNTLSGVIPSSMESMSFLSYINFSNNNLSGMVPYKGQMTTFTVSAFEGNPHLCGAPLVVLCQNGNSDNRTVLENDSSDEFPDKWFYLSVGLGFITGILVPYYILLVRKPWRRAYFSFLDTVIDRFVPVRSNRTTSTKRSDTGTS</sequence>
<evidence type="ECO:0000256" key="5">
    <source>
        <dbReference type="ARBA" id="ARBA00022729"/>
    </source>
</evidence>
<keyword evidence="9" id="KW-0325">Glycoprotein</keyword>
<proteinExistence type="inferred from homology"/>
<evidence type="ECO:0000256" key="7">
    <source>
        <dbReference type="ARBA" id="ARBA00022989"/>
    </source>
</evidence>
<evidence type="ECO:0000256" key="3">
    <source>
        <dbReference type="ARBA" id="ARBA00022614"/>
    </source>
</evidence>
<dbReference type="PaxDb" id="4113-PGSC0003DMT400017486"/>
<protein>
    <submittedName>
        <fullName evidence="11">Serine/threonine-protein kinase bri1</fullName>
    </submittedName>
</protein>